<organism evidence="3 4">
    <name type="scientific">Luteimonas terrae</name>
    <dbReference type="NCBI Taxonomy" id="1530191"/>
    <lineage>
        <taxon>Bacteria</taxon>
        <taxon>Pseudomonadati</taxon>
        <taxon>Pseudomonadota</taxon>
        <taxon>Gammaproteobacteria</taxon>
        <taxon>Lysobacterales</taxon>
        <taxon>Lysobacteraceae</taxon>
        <taxon>Luteimonas</taxon>
    </lineage>
</organism>
<evidence type="ECO:0000259" key="2">
    <source>
        <dbReference type="Pfam" id="PF05170"/>
    </source>
</evidence>
<protein>
    <submittedName>
        <fullName evidence="3">AsmA family protein</fullName>
    </submittedName>
</protein>
<dbReference type="GO" id="GO:0090313">
    <property type="term" value="P:regulation of protein targeting to membrane"/>
    <property type="evidence" value="ECO:0007669"/>
    <property type="project" value="TreeGrafter"/>
</dbReference>
<dbReference type="InterPro" id="IPR052894">
    <property type="entry name" value="AsmA-related"/>
</dbReference>
<keyword evidence="1" id="KW-0472">Membrane</keyword>
<evidence type="ECO:0000256" key="1">
    <source>
        <dbReference type="SAM" id="Phobius"/>
    </source>
</evidence>
<feature type="domain" description="AsmA" evidence="2">
    <location>
        <begin position="214"/>
        <end position="559"/>
    </location>
</feature>
<name>A0A4R5UF38_9GAMM</name>
<evidence type="ECO:0000313" key="4">
    <source>
        <dbReference type="Proteomes" id="UP000295543"/>
    </source>
</evidence>
<feature type="domain" description="AsmA" evidence="2">
    <location>
        <begin position="28"/>
        <end position="145"/>
    </location>
</feature>
<feature type="transmembrane region" description="Helical" evidence="1">
    <location>
        <begin position="25"/>
        <end position="45"/>
    </location>
</feature>
<keyword evidence="1" id="KW-0812">Transmembrane</keyword>
<dbReference type="PANTHER" id="PTHR30441">
    <property type="entry name" value="DUF748 DOMAIN-CONTAINING PROTEIN"/>
    <property type="match status" value="1"/>
</dbReference>
<dbReference type="GO" id="GO:0005886">
    <property type="term" value="C:plasma membrane"/>
    <property type="evidence" value="ECO:0007669"/>
    <property type="project" value="TreeGrafter"/>
</dbReference>
<accession>A0A4R5UF38</accession>
<comment type="caution">
    <text evidence="3">The sequence shown here is derived from an EMBL/GenBank/DDBJ whole genome shotgun (WGS) entry which is preliminary data.</text>
</comment>
<dbReference type="RefSeq" id="WP_133393200.1">
    <property type="nucleotide sequence ID" value="NZ_SMTG01000002.1"/>
</dbReference>
<dbReference type="PANTHER" id="PTHR30441:SF9">
    <property type="entry name" value="ASMA FAMILY PROTEIN YHJG"/>
    <property type="match status" value="1"/>
</dbReference>
<proteinExistence type="predicted"/>
<dbReference type="EMBL" id="SMTG01000002">
    <property type="protein sequence ID" value="TDK33790.1"/>
    <property type="molecule type" value="Genomic_DNA"/>
</dbReference>
<dbReference type="InterPro" id="IPR007844">
    <property type="entry name" value="AsmA"/>
</dbReference>
<dbReference type="AlphaFoldDB" id="A0A4R5UF38"/>
<keyword evidence="1" id="KW-1133">Transmembrane helix</keyword>
<evidence type="ECO:0000313" key="3">
    <source>
        <dbReference type="EMBL" id="TDK33790.1"/>
    </source>
</evidence>
<dbReference type="Pfam" id="PF05170">
    <property type="entry name" value="AsmA"/>
    <property type="match status" value="2"/>
</dbReference>
<sequence length="660" mass="71090">MTPTPTTATTPRHPRLQGLASSRPLRIGALVLLVAIVLLILLWDWNWFKGPVERIVEARTGRALVIGGDLDVDLGRTTTVRADALRFANADWSESQTMASVERLEIQFEVFPLLFKREVRLPEIRLVKPILRLETDPDGGPGNWDIAFGDGGDGPPPQIRRLWVEDGRLRFLDVPGQTDIDVRLSSRESRGGEDAAPAIAIEGGGSWTGNRFTLEGMAESPLALQDTDKPYRIDLRARAGATRAHVRGALVAPFQLRDFDLQFGLSGRNLADLYPLVGVALPDTPPYALDGRLTRDAATNTWHYDGFTGKVGQSDLNGSAAVTLGRDRPFLKADLVSRRLDFDDLAGFVGGTPDADNGEALDPELVERERALAAKGRVLPDTPYDLTKLRSMDADVRLRAQRINAPSLPIDDMDAHLKLDAGLLRLEPLNFGVADGTIRSNIQLDARQDTIDTRLQASVRRISLGGLFPPDTLAGDAVGRIGGDFNLGGTGNSVAAMLGTANGDVAVGMGAGRVSNLLVELAGIDIYEALKYLIGKDKQIPVRCAFADFGVQRGVMQTRAFAFDTTDTIIIGEGTINLREEQLDLLLKPRPKDRSFLALRTPLTIGGTFADPSFRPDLARLGLRGAIAIALGTITPPAALLATLELGGGEDSGCGGPYAK</sequence>
<gene>
    <name evidence="3" type="ORF">E2F49_07335</name>
</gene>
<dbReference type="OrthoDB" id="5749006at2"/>
<keyword evidence="4" id="KW-1185">Reference proteome</keyword>
<dbReference type="Proteomes" id="UP000295543">
    <property type="component" value="Unassembled WGS sequence"/>
</dbReference>
<reference evidence="3 4" key="1">
    <citation type="submission" date="2019-03" db="EMBL/GenBank/DDBJ databases">
        <title>Luteimonas zhaokaii sp.nov., isolated from the rectal contents of Plateau pika in Yushu, Qinghai Province, China.</title>
        <authorList>
            <person name="Zhang G."/>
        </authorList>
    </citation>
    <scope>NUCLEOTIDE SEQUENCE [LARGE SCALE GENOMIC DNA]</scope>
    <source>
        <strain evidence="3 4">THG-MD21</strain>
    </source>
</reference>